<dbReference type="EMBL" id="MCGQ01000027">
    <property type="protein sequence ID" value="OXY91690.1"/>
    <property type="molecule type" value="Genomic_DNA"/>
</dbReference>
<feature type="region of interest" description="Disordered" evidence="1">
    <location>
        <begin position="48"/>
        <end position="80"/>
    </location>
</feature>
<accession>A0A233S7Q1</accession>
<evidence type="ECO:0008006" key="5">
    <source>
        <dbReference type="Google" id="ProtNLM"/>
    </source>
</evidence>
<feature type="chain" id="PRO_5013234880" description="DUF2946 domain-containing protein" evidence="2">
    <location>
        <begin position="23"/>
        <end position="135"/>
    </location>
</feature>
<dbReference type="AlphaFoldDB" id="A0A233S7Q1"/>
<protein>
    <recommendedName>
        <fullName evidence="5">DUF2946 domain-containing protein</fullName>
    </recommendedName>
</protein>
<feature type="signal peptide" evidence="2">
    <location>
        <begin position="1"/>
        <end position="22"/>
    </location>
</feature>
<evidence type="ECO:0000313" key="4">
    <source>
        <dbReference type="Proteomes" id="UP000215483"/>
    </source>
</evidence>
<evidence type="ECO:0000256" key="2">
    <source>
        <dbReference type="SAM" id="SignalP"/>
    </source>
</evidence>
<feature type="compositionally biased region" description="Basic and acidic residues" evidence="1">
    <location>
        <begin position="58"/>
        <end position="69"/>
    </location>
</feature>
<organism evidence="3 4">
    <name type="scientific">Streptomyces diastatochromogenes</name>
    <dbReference type="NCBI Taxonomy" id="42236"/>
    <lineage>
        <taxon>Bacteria</taxon>
        <taxon>Bacillati</taxon>
        <taxon>Actinomycetota</taxon>
        <taxon>Actinomycetes</taxon>
        <taxon>Kitasatosporales</taxon>
        <taxon>Streptomycetaceae</taxon>
        <taxon>Streptomyces</taxon>
    </lineage>
</organism>
<name>A0A233S7Q1_STRDA</name>
<comment type="caution">
    <text evidence="3">The sequence shown here is derived from an EMBL/GenBank/DDBJ whole genome shotgun (WGS) entry which is preliminary data.</text>
</comment>
<keyword evidence="4" id="KW-1185">Reference proteome</keyword>
<feature type="region of interest" description="Disordered" evidence="1">
    <location>
        <begin position="100"/>
        <end position="135"/>
    </location>
</feature>
<sequence>MSRTVAAVAVLLAALMHLLACAHGPESRASARSDAVPTVRVAFAQPGAFSPAPACRPSDQDPGHDHEPHCCGGDEPTIQAPRGVARSLPTVQEALPVIVPASGSGQVPPSAQPPAAGTADFSVGPSPARLGVWRT</sequence>
<keyword evidence="2" id="KW-0732">Signal</keyword>
<reference evidence="3 4" key="1">
    <citation type="submission" date="2016-07" db="EMBL/GenBank/DDBJ databases">
        <title>Draft genome of Streptomyces diastatochromogenes.</title>
        <authorList>
            <person name="Podduturi R."/>
            <person name="Lukassen M.B."/>
            <person name="Clausen N."/>
            <person name="Nielsen J.L."/>
            <person name="Jorgensen N.O."/>
        </authorList>
    </citation>
    <scope>NUCLEOTIDE SEQUENCE [LARGE SCALE GENOMIC DNA]</scope>
    <source>
        <strain evidence="3 4">DSM 40608</strain>
    </source>
</reference>
<proteinExistence type="predicted"/>
<evidence type="ECO:0000313" key="3">
    <source>
        <dbReference type="EMBL" id="OXY91690.1"/>
    </source>
</evidence>
<dbReference type="Proteomes" id="UP000215483">
    <property type="component" value="Unassembled WGS sequence"/>
</dbReference>
<evidence type="ECO:0000256" key="1">
    <source>
        <dbReference type="SAM" id="MobiDB-lite"/>
    </source>
</evidence>
<gene>
    <name evidence="3" type="ORF">BEK98_28670</name>
</gene>